<name>A0A9Q0F553_9ROSI</name>
<keyword evidence="2" id="KW-1185">Reference proteome</keyword>
<reference evidence="1" key="2">
    <citation type="journal article" date="2023" name="Plants (Basel)">
        <title>Annotation of the Turnera subulata (Passifloraceae) Draft Genome Reveals the S-Locus Evolved after the Divergence of Turneroideae from Passifloroideae in a Stepwise Manner.</title>
        <authorList>
            <person name="Henning P.M."/>
            <person name="Roalson E.H."/>
            <person name="Mir W."/>
            <person name="McCubbin A.G."/>
            <person name="Shore J.S."/>
        </authorList>
    </citation>
    <scope>NUCLEOTIDE SEQUENCE</scope>
    <source>
        <strain evidence="1">F60SS</strain>
    </source>
</reference>
<comment type="caution">
    <text evidence="1">The sequence shown here is derived from an EMBL/GenBank/DDBJ whole genome shotgun (WGS) entry which is preliminary data.</text>
</comment>
<dbReference type="EMBL" id="JAKUCV010006991">
    <property type="protein sequence ID" value="KAJ4825138.1"/>
    <property type="molecule type" value="Genomic_DNA"/>
</dbReference>
<protein>
    <submittedName>
        <fullName evidence="1">Uncharacterized protein</fullName>
    </submittedName>
</protein>
<dbReference type="AlphaFoldDB" id="A0A9Q0F553"/>
<gene>
    <name evidence="1" type="ORF">Tsubulata_008672</name>
</gene>
<proteinExistence type="predicted"/>
<evidence type="ECO:0000313" key="2">
    <source>
        <dbReference type="Proteomes" id="UP001141552"/>
    </source>
</evidence>
<dbReference type="Proteomes" id="UP001141552">
    <property type="component" value="Unassembled WGS sequence"/>
</dbReference>
<organism evidence="1 2">
    <name type="scientific">Turnera subulata</name>
    <dbReference type="NCBI Taxonomy" id="218843"/>
    <lineage>
        <taxon>Eukaryota</taxon>
        <taxon>Viridiplantae</taxon>
        <taxon>Streptophyta</taxon>
        <taxon>Embryophyta</taxon>
        <taxon>Tracheophyta</taxon>
        <taxon>Spermatophyta</taxon>
        <taxon>Magnoliopsida</taxon>
        <taxon>eudicotyledons</taxon>
        <taxon>Gunneridae</taxon>
        <taxon>Pentapetalae</taxon>
        <taxon>rosids</taxon>
        <taxon>fabids</taxon>
        <taxon>Malpighiales</taxon>
        <taxon>Passifloraceae</taxon>
        <taxon>Turnera</taxon>
    </lineage>
</organism>
<evidence type="ECO:0000313" key="1">
    <source>
        <dbReference type="EMBL" id="KAJ4825138.1"/>
    </source>
</evidence>
<reference evidence="1" key="1">
    <citation type="submission" date="2022-02" db="EMBL/GenBank/DDBJ databases">
        <authorList>
            <person name="Henning P.M."/>
            <person name="McCubbin A.G."/>
            <person name="Shore J.S."/>
        </authorList>
    </citation>
    <scope>NUCLEOTIDE SEQUENCE</scope>
    <source>
        <strain evidence="1">F60SS</strain>
        <tissue evidence="1">Leaves</tissue>
    </source>
</reference>
<accession>A0A9Q0F553</accession>
<sequence length="131" mass="14423">MLWPAADWRRAKYITGTVEANNGLRLSENWIWNWGIHHLEAALKSDQLMSGGRSRVQQSKGGMGALRDEQVATQAQDHMERHPSTVLPGTKSLVTYEWVSPAGLRTALVGIRIQEKSSPSEDGPNGGYPAT</sequence>